<name>A0A4W5LEF7_9TELE</name>
<dbReference type="Ensembl" id="ENSHHUT00000025153.1">
    <property type="protein sequence ID" value="ENSHHUP00000024243.1"/>
    <property type="gene ID" value="ENSHHUG00000015216.1"/>
</dbReference>
<accession>A0A4W5LEF7</accession>
<organism evidence="1 2">
    <name type="scientific">Hucho hucho</name>
    <name type="common">huchen</name>
    <dbReference type="NCBI Taxonomy" id="62062"/>
    <lineage>
        <taxon>Eukaryota</taxon>
        <taxon>Metazoa</taxon>
        <taxon>Chordata</taxon>
        <taxon>Craniata</taxon>
        <taxon>Vertebrata</taxon>
        <taxon>Euteleostomi</taxon>
        <taxon>Actinopterygii</taxon>
        <taxon>Neopterygii</taxon>
        <taxon>Teleostei</taxon>
        <taxon>Protacanthopterygii</taxon>
        <taxon>Salmoniformes</taxon>
        <taxon>Salmonidae</taxon>
        <taxon>Salmoninae</taxon>
        <taxon>Hucho</taxon>
    </lineage>
</organism>
<evidence type="ECO:0000313" key="1">
    <source>
        <dbReference type="Ensembl" id="ENSHHUP00000024243.1"/>
    </source>
</evidence>
<reference evidence="1" key="3">
    <citation type="submission" date="2025-09" db="UniProtKB">
        <authorList>
            <consortium name="Ensembl"/>
        </authorList>
    </citation>
    <scope>IDENTIFICATION</scope>
</reference>
<proteinExistence type="predicted"/>
<dbReference type="STRING" id="62062.ENSHHUP00000024243"/>
<dbReference type="Proteomes" id="UP000314982">
    <property type="component" value="Unassembled WGS sequence"/>
</dbReference>
<sequence>MLVPAGSLSCESVLYWRALCEFVKSKGDDGEEMLEQLLPEPALFAEYLYGYVKALPVLSANQRSITTRCVQAV</sequence>
<protein>
    <submittedName>
        <fullName evidence="1">Uncharacterized protein</fullName>
    </submittedName>
</protein>
<dbReference type="AlphaFoldDB" id="A0A4W5LEF7"/>
<evidence type="ECO:0000313" key="2">
    <source>
        <dbReference type="Proteomes" id="UP000314982"/>
    </source>
</evidence>
<reference evidence="1" key="2">
    <citation type="submission" date="2025-08" db="UniProtKB">
        <authorList>
            <consortium name="Ensembl"/>
        </authorList>
    </citation>
    <scope>IDENTIFICATION</scope>
</reference>
<reference evidence="2" key="1">
    <citation type="submission" date="2018-06" db="EMBL/GenBank/DDBJ databases">
        <title>Genome assembly of Danube salmon.</title>
        <authorList>
            <person name="Macqueen D.J."/>
            <person name="Gundappa M.K."/>
        </authorList>
    </citation>
    <scope>NUCLEOTIDE SEQUENCE [LARGE SCALE GENOMIC DNA]</scope>
</reference>
<keyword evidence="2" id="KW-1185">Reference proteome</keyword>